<comment type="caution">
    <text evidence="1">The sequence shown here is derived from an EMBL/GenBank/DDBJ whole genome shotgun (WGS) entry which is preliminary data.</text>
</comment>
<reference evidence="1" key="1">
    <citation type="submission" date="2023-04" db="EMBL/GenBank/DDBJ databases">
        <title>A chromosome-level genome assembly of the parasitoid wasp Eretmocerus hayati.</title>
        <authorList>
            <person name="Zhong Y."/>
            <person name="Liu S."/>
            <person name="Liu Y."/>
        </authorList>
    </citation>
    <scope>NUCLEOTIDE SEQUENCE</scope>
    <source>
        <strain evidence="1">ZJU_SS_LIU_2023</strain>
    </source>
</reference>
<dbReference type="Proteomes" id="UP001239111">
    <property type="component" value="Chromosome 3"/>
</dbReference>
<evidence type="ECO:0000313" key="2">
    <source>
        <dbReference type="Proteomes" id="UP001239111"/>
    </source>
</evidence>
<protein>
    <submittedName>
        <fullName evidence="1">Uncharacterized protein</fullName>
    </submittedName>
</protein>
<keyword evidence="2" id="KW-1185">Reference proteome</keyword>
<organism evidence="1 2">
    <name type="scientific">Eretmocerus hayati</name>
    <dbReference type="NCBI Taxonomy" id="131215"/>
    <lineage>
        <taxon>Eukaryota</taxon>
        <taxon>Metazoa</taxon>
        <taxon>Ecdysozoa</taxon>
        <taxon>Arthropoda</taxon>
        <taxon>Hexapoda</taxon>
        <taxon>Insecta</taxon>
        <taxon>Pterygota</taxon>
        <taxon>Neoptera</taxon>
        <taxon>Endopterygota</taxon>
        <taxon>Hymenoptera</taxon>
        <taxon>Apocrita</taxon>
        <taxon>Proctotrupomorpha</taxon>
        <taxon>Chalcidoidea</taxon>
        <taxon>Aphelinidae</taxon>
        <taxon>Aphelininae</taxon>
        <taxon>Eretmocerus</taxon>
    </lineage>
</organism>
<accession>A0ACC2NFR6</accession>
<evidence type="ECO:0000313" key="1">
    <source>
        <dbReference type="EMBL" id="KAJ8669506.1"/>
    </source>
</evidence>
<name>A0ACC2NFR6_9HYME</name>
<proteinExistence type="predicted"/>
<gene>
    <name evidence="1" type="ORF">QAD02_000765</name>
</gene>
<sequence length="385" mass="44493">MKENELYDQTDEHFSLNFNYEDEQTISKIASSLYTSGNIQKKLRTLAEFFEKHETSIQQDFLEISSDLKKVILKHSYNEHSLDKNNINRYDRAVTEFKHSIINTIQLKLGQCEDYTGVIQNNCTLEFNRNSSISHSPSRVENLVIADAVATAITIDPALHVESHKMHSHVHLALKIGSLIHEFLKNHLTLNQFMARILQVINDELVLIHMNKEQTKLLFELIADYLQGLRNESKFKFERCNRYSGDSGNGVRIIADQSLHRGEEISGLSGRVVKILQQDRGRDHFSYDFSIMLNGRKREMIYLGPGSFLNHDCDPNVEYTARENKKVAINTLKDIDEGEEINVFYRDNYFGDDNKDCECRICEREGCGAFARESITEDFMKYSTI</sequence>
<dbReference type="EMBL" id="CM056743">
    <property type="protein sequence ID" value="KAJ8669506.1"/>
    <property type="molecule type" value="Genomic_DNA"/>
</dbReference>